<dbReference type="EMBL" id="CM039434">
    <property type="protein sequence ID" value="KAI4322784.1"/>
    <property type="molecule type" value="Genomic_DNA"/>
</dbReference>
<reference evidence="1 2" key="1">
    <citation type="journal article" date="2022" name="DNA Res.">
        <title>Chromosomal-level genome assembly of the orchid tree Bauhinia variegata (Leguminosae; Cercidoideae) supports the allotetraploid origin hypothesis of Bauhinia.</title>
        <authorList>
            <person name="Zhong Y."/>
            <person name="Chen Y."/>
            <person name="Zheng D."/>
            <person name="Pang J."/>
            <person name="Liu Y."/>
            <person name="Luo S."/>
            <person name="Meng S."/>
            <person name="Qian L."/>
            <person name="Wei D."/>
            <person name="Dai S."/>
            <person name="Zhou R."/>
        </authorList>
    </citation>
    <scope>NUCLEOTIDE SEQUENCE [LARGE SCALE GENOMIC DNA]</scope>
    <source>
        <strain evidence="1">BV-YZ2020</strain>
    </source>
</reference>
<proteinExistence type="predicted"/>
<protein>
    <submittedName>
        <fullName evidence="1">Uncharacterized protein</fullName>
    </submittedName>
</protein>
<dbReference type="Proteomes" id="UP000828941">
    <property type="component" value="Chromosome 9"/>
</dbReference>
<name>A0ACB9MF14_BAUVA</name>
<accession>A0ACB9MF14</accession>
<comment type="caution">
    <text evidence="1">The sequence shown here is derived from an EMBL/GenBank/DDBJ whole genome shotgun (WGS) entry which is preliminary data.</text>
</comment>
<keyword evidence="2" id="KW-1185">Reference proteome</keyword>
<evidence type="ECO:0000313" key="2">
    <source>
        <dbReference type="Proteomes" id="UP000828941"/>
    </source>
</evidence>
<sequence>MIVGYILAGENFPTSGSDGPFSCQDEHLLKEALIDAILENPSLDIDDFDDNQWGKWGDEDADDDNKHEEVYGKELLSKLLTRVLSKFDVPGLEYHSSTVGRLFKSGFGRFGLGQAKPSLADQNVILVFVIGGINGLEVREAQEALSEGGRPDIKLLRWWNKFSHSQ</sequence>
<evidence type="ECO:0000313" key="1">
    <source>
        <dbReference type="EMBL" id="KAI4322784.1"/>
    </source>
</evidence>
<organism evidence="1 2">
    <name type="scientific">Bauhinia variegata</name>
    <name type="common">Purple orchid tree</name>
    <name type="synonym">Phanera variegata</name>
    <dbReference type="NCBI Taxonomy" id="167791"/>
    <lineage>
        <taxon>Eukaryota</taxon>
        <taxon>Viridiplantae</taxon>
        <taxon>Streptophyta</taxon>
        <taxon>Embryophyta</taxon>
        <taxon>Tracheophyta</taxon>
        <taxon>Spermatophyta</taxon>
        <taxon>Magnoliopsida</taxon>
        <taxon>eudicotyledons</taxon>
        <taxon>Gunneridae</taxon>
        <taxon>Pentapetalae</taxon>
        <taxon>rosids</taxon>
        <taxon>fabids</taxon>
        <taxon>Fabales</taxon>
        <taxon>Fabaceae</taxon>
        <taxon>Cercidoideae</taxon>
        <taxon>Cercideae</taxon>
        <taxon>Bauhiniinae</taxon>
        <taxon>Bauhinia</taxon>
    </lineage>
</organism>
<gene>
    <name evidence="1" type="ORF">L6164_022448</name>
</gene>